<dbReference type="EMBL" id="LR593887">
    <property type="protein sequence ID" value="VTR99170.1"/>
    <property type="molecule type" value="Genomic_DNA"/>
</dbReference>
<evidence type="ECO:0000259" key="9">
    <source>
        <dbReference type="Pfam" id="PF09335"/>
    </source>
</evidence>
<organism evidence="10">
    <name type="scientific">Tuwongella immobilis</name>
    <dbReference type="NCBI Taxonomy" id="692036"/>
    <lineage>
        <taxon>Bacteria</taxon>
        <taxon>Pseudomonadati</taxon>
        <taxon>Planctomycetota</taxon>
        <taxon>Planctomycetia</taxon>
        <taxon>Gemmatales</taxon>
        <taxon>Gemmataceae</taxon>
        <taxon>Tuwongella</taxon>
    </lineage>
</organism>
<dbReference type="Proteomes" id="UP000464378">
    <property type="component" value="Chromosome"/>
</dbReference>
<keyword evidence="11" id="KW-1185">Reference proteome</keyword>
<feature type="transmembrane region" description="Helical" evidence="7">
    <location>
        <begin position="32"/>
        <end position="54"/>
    </location>
</feature>
<dbReference type="PANTHER" id="PTHR30353">
    <property type="entry name" value="INNER MEMBRANE PROTEIN DEDA-RELATED"/>
    <property type="match status" value="1"/>
</dbReference>
<accession>A0A6C2YJZ1</accession>
<evidence type="ECO:0000256" key="3">
    <source>
        <dbReference type="ARBA" id="ARBA00022475"/>
    </source>
</evidence>
<dbReference type="Pfam" id="PF09335">
    <property type="entry name" value="VTT_dom"/>
    <property type="match status" value="1"/>
</dbReference>
<dbReference type="EMBL" id="LR586016">
    <property type="protein sequence ID" value="VIP01694.1"/>
    <property type="molecule type" value="Genomic_DNA"/>
</dbReference>
<keyword evidence="3 7" id="KW-1003">Cell membrane</keyword>
<dbReference type="PANTHER" id="PTHR30353:SF0">
    <property type="entry name" value="TRANSMEMBRANE PROTEIN"/>
    <property type="match status" value="1"/>
</dbReference>
<dbReference type="GO" id="GO:0005886">
    <property type="term" value="C:plasma membrane"/>
    <property type="evidence" value="ECO:0007669"/>
    <property type="project" value="UniProtKB-SubCell"/>
</dbReference>
<dbReference type="InterPro" id="IPR032818">
    <property type="entry name" value="DedA-like"/>
</dbReference>
<reference evidence="10" key="1">
    <citation type="submission" date="2019-04" db="EMBL/GenBank/DDBJ databases">
        <authorList>
            <consortium name="Science for Life Laboratories"/>
        </authorList>
    </citation>
    <scope>NUCLEOTIDE SEQUENCE</scope>
    <source>
        <strain evidence="10">MBLW1</strain>
    </source>
</reference>
<feature type="transmembrane region" description="Helical" evidence="7">
    <location>
        <begin position="159"/>
        <end position="181"/>
    </location>
</feature>
<dbReference type="KEGG" id="tim:GMBLW1_22660"/>
<comment type="subcellular location">
    <subcellularLocation>
        <location evidence="1 7">Cell membrane</location>
        <topology evidence="1 7">Multi-pass membrane protein</topology>
    </subcellularLocation>
</comment>
<evidence type="ECO:0000256" key="5">
    <source>
        <dbReference type="ARBA" id="ARBA00022989"/>
    </source>
</evidence>
<dbReference type="InParanoid" id="A0A6C2YJZ1"/>
<dbReference type="FunCoup" id="A0A6C2YJZ1">
    <property type="interactions" value="126"/>
</dbReference>
<feature type="transmembrane region" description="Helical" evidence="7">
    <location>
        <begin position="206"/>
        <end position="223"/>
    </location>
</feature>
<proteinExistence type="inferred from homology"/>
<evidence type="ECO:0000313" key="10">
    <source>
        <dbReference type="EMBL" id="VIP01694.1"/>
    </source>
</evidence>
<feature type="region of interest" description="Disordered" evidence="8">
    <location>
        <begin position="234"/>
        <end position="253"/>
    </location>
</feature>
<dbReference type="InterPro" id="IPR032816">
    <property type="entry name" value="VTT_dom"/>
</dbReference>
<evidence type="ECO:0000256" key="8">
    <source>
        <dbReference type="SAM" id="MobiDB-lite"/>
    </source>
</evidence>
<protein>
    <recommendedName>
        <fullName evidence="9">VTT domain-containing protein</fullName>
    </recommendedName>
</protein>
<keyword evidence="4 7" id="KW-0812">Transmembrane</keyword>
<sequence length="253" mass="27747">MEELLSQIRDVFLNLFNTPALMETLGKPEITVAAFIALAIIIFTETGLLIGFFLPGDSLLVTVGIVAWGSGWNVPLLLVILSVAAIVGDSVGYAIGRRAGPRLFQRPESFFFRPKYLEMAQAFYEKHGGKTIILARFVPIVRTFAPVVAGIGKMDYRRFVLFNIVGGIGWVVSMILVGYLITPVLQAPLQRVFGADFQIQKHLEKVILLVIFLSILPGLIPVAKSYLASKRRPVGTPELPPVTATGKPEENQV</sequence>
<keyword evidence="6 7" id="KW-0472">Membrane</keyword>
<keyword evidence="5 7" id="KW-1133">Transmembrane helix</keyword>
<evidence type="ECO:0000256" key="6">
    <source>
        <dbReference type="ARBA" id="ARBA00023136"/>
    </source>
</evidence>
<feature type="domain" description="VTT" evidence="9">
    <location>
        <begin position="54"/>
        <end position="179"/>
    </location>
</feature>
<dbReference type="AlphaFoldDB" id="A0A6C2YJZ1"/>
<evidence type="ECO:0000256" key="2">
    <source>
        <dbReference type="ARBA" id="ARBA00010792"/>
    </source>
</evidence>
<evidence type="ECO:0000256" key="1">
    <source>
        <dbReference type="ARBA" id="ARBA00004651"/>
    </source>
</evidence>
<evidence type="ECO:0000256" key="4">
    <source>
        <dbReference type="ARBA" id="ARBA00022692"/>
    </source>
</evidence>
<gene>
    <name evidence="10" type="ORF">GMBLW1_22660</name>
</gene>
<dbReference type="RefSeq" id="WP_162656942.1">
    <property type="nucleotide sequence ID" value="NZ_LR593887.1"/>
</dbReference>
<feature type="transmembrane region" description="Helical" evidence="7">
    <location>
        <begin position="74"/>
        <end position="96"/>
    </location>
</feature>
<evidence type="ECO:0000313" key="11">
    <source>
        <dbReference type="Proteomes" id="UP000464378"/>
    </source>
</evidence>
<evidence type="ECO:0000256" key="7">
    <source>
        <dbReference type="RuleBase" id="RU367016"/>
    </source>
</evidence>
<comment type="similarity">
    <text evidence="2 7">Belongs to the DedA family.</text>
</comment>
<name>A0A6C2YJZ1_9BACT</name>